<organism evidence="2 3">
    <name type="scientific">Ramlibacter terrae</name>
    <dbReference type="NCBI Taxonomy" id="2732511"/>
    <lineage>
        <taxon>Bacteria</taxon>
        <taxon>Pseudomonadati</taxon>
        <taxon>Pseudomonadota</taxon>
        <taxon>Betaproteobacteria</taxon>
        <taxon>Burkholderiales</taxon>
        <taxon>Comamonadaceae</taxon>
        <taxon>Ramlibacter</taxon>
    </lineage>
</organism>
<feature type="region of interest" description="Disordered" evidence="1">
    <location>
        <begin position="367"/>
        <end position="390"/>
    </location>
</feature>
<keyword evidence="3" id="KW-1185">Reference proteome</keyword>
<evidence type="ECO:0000313" key="2">
    <source>
        <dbReference type="EMBL" id="QJW84657.1"/>
    </source>
</evidence>
<sequence>MQLTGREAVLTLASGGITTHTGGGAITIIADDVDFHSGDNRVSGTGALTLKANALAQGYRVGAAAQSTFGRDFSNNGDTGYFEFSMSDLSALANGFTEIRLGHQSAAAVWMQIGDVEDKEVGQFDFSARLDDTMHFVADRYEIVGDVQSTETLYFSGRTMEVLSKNAKDTEGPPDSGIYGPTVHINLTEQIVVSGWIRAASLVDITVLGSTGVGALVRYGDNDFNGFTADAGSQIYSENAGSLVSISTTHSIISGTGISARGAGSTVHMKAGTHLTLLQGSAVSVEGNDADVILESTSYLHLNSGSAVLAGATFDNSGETPVPVATGTGATLTIRTGGELTLDGSVTANGTTVLDAGSSNGDHAEYFDRINGSNLPRPPTRDSCRPSSRT</sequence>
<accession>A0ABX6P3L2</accession>
<protein>
    <submittedName>
        <fullName evidence="2">Uncharacterized protein</fullName>
    </submittedName>
</protein>
<evidence type="ECO:0000313" key="3">
    <source>
        <dbReference type="Proteomes" id="UP000500826"/>
    </source>
</evidence>
<evidence type="ECO:0000256" key="1">
    <source>
        <dbReference type="SAM" id="MobiDB-lite"/>
    </source>
</evidence>
<gene>
    <name evidence="2" type="ORF">HK414_16050</name>
</gene>
<name>A0ABX6P3L2_9BURK</name>
<reference evidence="2 3" key="2">
    <citation type="submission" date="2020-05" db="EMBL/GenBank/DDBJ databases">
        <authorList>
            <person name="Khan S.A."/>
            <person name="Jeon C.O."/>
            <person name="Chun B.H."/>
        </authorList>
    </citation>
    <scope>NUCLEOTIDE SEQUENCE [LARGE SCALE GENOMIC DNA]</scope>
    <source>
        <strain evidence="2 3">H242</strain>
    </source>
</reference>
<dbReference type="Proteomes" id="UP000500826">
    <property type="component" value="Chromosome"/>
</dbReference>
<proteinExistence type="predicted"/>
<reference evidence="2 3" key="1">
    <citation type="submission" date="2020-05" db="EMBL/GenBank/DDBJ databases">
        <title>Ramlibacter rhizophilus sp. nov., isolated from rhizosphere soil of national flower Mugunghwa from South Korea.</title>
        <authorList>
            <person name="Zheng-Fei Y."/>
            <person name="Huan T."/>
        </authorList>
    </citation>
    <scope>NUCLEOTIDE SEQUENCE [LARGE SCALE GENOMIC DNA]</scope>
    <source>
        <strain evidence="2 3">H242</strain>
    </source>
</reference>
<dbReference type="EMBL" id="CP053418">
    <property type="protein sequence ID" value="QJW84657.1"/>
    <property type="molecule type" value="Genomic_DNA"/>
</dbReference>